<dbReference type="KEGG" id="ptx:ABW99_20310"/>
<evidence type="ECO:0000313" key="3">
    <source>
        <dbReference type="Proteomes" id="UP000036700"/>
    </source>
</evidence>
<keyword evidence="1" id="KW-0812">Transmembrane</keyword>
<feature type="transmembrane region" description="Helical" evidence="1">
    <location>
        <begin position="6"/>
        <end position="28"/>
    </location>
</feature>
<protein>
    <submittedName>
        <fullName evidence="2">Branched-chain amino acid transporter</fullName>
    </submittedName>
</protein>
<dbReference type="AlphaFoldDB" id="A0A0G3ETA7"/>
<feature type="transmembrane region" description="Helical" evidence="1">
    <location>
        <begin position="40"/>
        <end position="58"/>
    </location>
</feature>
<evidence type="ECO:0000313" key="2">
    <source>
        <dbReference type="EMBL" id="AKJ70205.1"/>
    </source>
</evidence>
<dbReference type="Pfam" id="PF05437">
    <property type="entry name" value="AzlD"/>
    <property type="match status" value="1"/>
</dbReference>
<dbReference type="Proteomes" id="UP000036700">
    <property type="component" value="Chromosome"/>
</dbReference>
<sequence>MSAWEVWLAIVAMMVVTILLRSGFLLAGERVVLPARVQRALRYAPAAALAAIVVPDTLLWHSHFAFSVGNPQLVSGVFAVAWYAWRRNMLEMILLGMAVFTVARLYL</sequence>
<feature type="transmembrane region" description="Helical" evidence="1">
    <location>
        <begin position="64"/>
        <end position="84"/>
    </location>
</feature>
<keyword evidence="3" id="KW-1185">Reference proteome</keyword>
<organism evidence="2 3">
    <name type="scientific">Pandoraea thiooxydans</name>
    <dbReference type="NCBI Taxonomy" id="445709"/>
    <lineage>
        <taxon>Bacteria</taxon>
        <taxon>Pseudomonadati</taxon>
        <taxon>Pseudomonadota</taxon>
        <taxon>Betaproteobacteria</taxon>
        <taxon>Burkholderiales</taxon>
        <taxon>Burkholderiaceae</taxon>
        <taxon>Pandoraea</taxon>
    </lineage>
</organism>
<keyword evidence="1" id="KW-0472">Membrane</keyword>
<dbReference type="RefSeq" id="WP_047216138.1">
    <property type="nucleotide sequence ID" value="NZ_CP011568.3"/>
</dbReference>
<evidence type="ECO:0000256" key="1">
    <source>
        <dbReference type="SAM" id="Phobius"/>
    </source>
</evidence>
<name>A0A0G3ETA7_9BURK</name>
<dbReference type="STRING" id="445709.ABW99_20310"/>
<dbReference type="EMBL" id="CP011568">
    <property type="protein sequence ID" value="AKJ70205.1"/>
    <property type="molecule type" value="Genomic_DNA"/>
</dbReference>
<gene>
    <name evidence="2" type="ORF">ABW99_20310</name>
</gene>
<dbReference type="OrthoDB" id="5465192at2"/>
<proteinExistence type="predicted"/>
<reference evidence="3" key="1">
    <citation type="submission" date="2015-06" db="EMBL/GenBank/DDBJ databases">
        <authorList>
            <person name="Lim Y.L."/>
            <person name="Ee R."/>
            <person name="Yong D."/>
            <person name="How K.Y."/>
            <person name="Yin W.F."/>
            <person name="Chan K.G."/>
        </authorList>
    </citation>
    <scope>NUCLEOTIDE SEQUENCE [LARGE SCALE GENOMIC DNA]</scope>
    <source>
        <strain evidence="3">DSM 25325</strain>
    </source>
</reference>
<keyword evidence="1" id="KW-1133">Transmembrane helix</keyword>
<accession>A0A0G3ETA7</accession>
<dbReference type="InterPro" id="IPR008407">
    <property type="entry name" value="Brnchd-chn_aa_trnsp_AzlD"/>
</dbReference>
<dbReference type="PATRIC" id="fig|445709.3.peg.4261"/>